<keyword evidence="3" id="KW-1185">Reference proteome</keyword>
<dbReference type="Proteomes" id="UP001177769">
    <property type="component" value="Chromosome"/>
</dbReference>
<dbReference type="RefSeq" id="WP_285232693.1">
    <property type="nucleotide sequence ID" value="NZ_CP116346.1"/>
</dbReference>
<dbReference type="GO" id="GO:0003677">
    <property type="term" value="F:DNA binding"/>
    <property type="evidence" value="ECO:0007669"/>
    <property type="project" value="InterPro"/>
</dbReference>
<evidence type="ECO:0000313" key="3">
    <source>
        <dbReference type="Proteomes" id="UP001177769"/>
    </source>
</evidence>
<dbReference type="SMART" id="SM00421">
    <property type="entry name" value="HTH_LUXR"/>
    <property type="match status" value="1"/>
</dbReference>
<name>A0AA95NDA6_9BURK</name>
<dbReference type="Gene3D" id="1.10.10.10">
    <property type="entry name" value="Winged helix-like DNA-binding domain superfamily/Winged helix DNA-binding domain"/>
    <property type="match status" value="1"/>
</dbReference>
<evidence type="ECO:0000259" key="1">
    <source>
        <dbReference type="SMART" id="SM00421"/>
    </source>
</evidence>
<dbReference type="InterPro" id="IPR016032">
    <property type="entry name" value="Sig_transdc_resp-reg_C-effctor"/>
</dbReference>
<dbReference type="KEGG" id="pais:PFX98_22395"/>
<dbReference type="InterPro" id="IPR036388">
    <property type="entry name" value="WH-like_DNA-bd_sf"/>
</dbReference>
<reference evidence="2" key="1">
    <citation type="submission" date="2023-01" db="EMBL/GenBank/DDBJ databases">
        <title>Whole genome sequence of Paucibacter sp. S2-9 isolated from pond sediment.</title>
        <authorList>
            <person name="Jung J.Y."/>
        </authorList>
    </citation>
    <scope>NUCLEOTIDE SEQUENCE</scope>
    <source>
        <strain evidence="2">S2-9</strain>
    </source>
</reference>
<evidence type="ECO:0000313" key="2">
    <source>
        <dbReference type="EMBL" id="WIT11608.1"/>
    </source>
</evidence>
<feature type="domain" description="HTH luxR-type" evidence="1">
    <location>
        <begin position="161"/>
        <end position="218"/>
    </location>
</feature>
<proteinExistence type="predicted"/>
<dbReference type="Pfam" id="PF00196">
    <property type="entry name" value="GerE"/>
    <property type="match status" value="1"/>
</dbReference>
<dbReference type="GO" id="GO:0006355">
    <property type="term" value="P:regulation of DNA-templated transcription"/>
    <property type="evidence" value="ECO:0007669"/>
    <property type="project" value="InterPro"/>
</dbReference>
<gene>
    <name evidence="2" type="ORF">PFX98_22395</name>
</gene>
<dbReference type="InterPro" id="IPR000792">
    <property type="entry name" value="Tscrpt_reg_LuxR_C"/>
</dbReference>
<accession>A0AA95NDA6</accession>
<protein>
    <submittedName>
        <fullName evidence="2">LuxR C-terminal-related transcriptional regulator</fullName>
    </submittedName>
</protein>
<dbReference type="PRINTS" id="PR00038">
    <property type="entry name" value="HTHLUXR"/>
</dbReference>
<sequence length="234" mass="25091">MQALLQSQGVDEPRLSWAGLGLADYRGPERRRRATGLSLPSGLFSRALDEIDLGLLLVTESGQLHYANHMARSRLAHHAGLCLHNDCLSASLDADQLRLKAALQAAALQGLRRLITLGSGAARLMLSVIPMALGDNRPGALVLLGKQQLCGELSIHAFAREHRLTSAEQQVLQALCEGLQPQDIAAKHQVAVSTIRTQIASLRAKTQAESIRDLVGMVAMLPPMLGVLRGPTQG</sequence>
<dbReference type="EMBL" id="CP116346">
    <property type="protein sequence ID" value="WIT11608.1"/>
    <property type="molecule type" value="Genomic_DNA"/>
</dbReference>
<dbReference type="AlphaFoldDB" id="A0AA95NDA6"/>
<dbReference type="SUPFAM" id="SSF46894">
    <property type="entry name" value="C-terminal effector domain of the bipartite response regulators"/>
    <property type="match status" value="1"/>
</dbReference>
<organism evidence="2 3">
    <name type="scientific">Paucibacter sediminis</name>
    <dbReference type="NCBI Taxonomy" id="3019553"/>
    <lineage>
        <taxon>Bacteria</taxon>
        <taxon>Pseudomonadati</taxon>
        <taxon>Pseudomonadota</taxon>
        <taxon>Betaproteobacteria</taxon>
        <taxon>Burkholderiales</taxon>
        <taxon>Sphaerotilaceae</taxon>
        <taxon>Roseateles</taxon>
    </lineage>
</organism>